<dbReference type="Proteomes" id="UP000008281">
    <property type="component" value="Unassembled WGS sequence"/>
</dbReference>
<name>E3M1Y9_CAERE</name>
<reference evidence="1" key="1">
    <citation type="submission" date="2007-07" db="EMBL/GenBank/DDBJ databases">
        <title>PCAP assembly of the Caenorhabditis remanei genome.</title>
        <authorList>
            <consortium name="The Caenorhabditis remanei Sequencing Consortium"/>
            <person name="Wilson R.K."/>
        </authorList>
    </citation>
    <scope>NUCLEOTIDE SEQUENCE [LARGE SCALE GENOMIC DNA]</scope>
    <source>
        <strain evidence="1">PB4641</strain>
    </source>
</reference>
<evidence type="ECO:0000313" key="2">
    <source>
        <dbReference type="Proteomes" id="UP000008281"/>
    </source>
</evidence>
<dbReference type="HOGENOM" id="CLU_3208128_0_0_1"/>
<accession>E3M1Y9</accession>
<dbReference type="AlphaFoldDB" id="E3M1Y9"/>
<keyword evidence="2" id="KW-1185">Reference proteome</keyword>
<sequence length="45" mass="5170">MEKVGKFIHYVQHKITGNYSPISTLDPNEYVADRLLQSFTSISQI</sequence>
<gene>
    <name evidence="1" type="ORF">CRE_06647</name>
</gene>
<dbReference type="InParanoid" id="E3M1Y9"/>
<protein>
    <submittedName>
        <fullName evidence="1">Uncharacterized protein</fullName>
    </submittedName>
</protein>
<organism evidence="2">
    <name type="scientific">Caenorhabditis remanei</name>
    <name type="common">Caenorhabditis vulgaris</name>
    <dbReference type="NCBI Taxonomy" id="31234"/>
    <lineage>
        <taxon>Eukaryota</taxon>
        <taxon>Metazoa</taxon>
        <taxon>Ecdysozoa</taxon>
        <taxon>Nematoda</taxon>
        <taxon>Chromadorea</taxon>
        <taxon>Rhabditida</taxon>
        <taxon>Rhabditina</taxon>
        <taxon>Rhabditomorpha</taxon>
        <taxon>Rhabditoidea</taxon>
        <taxon>Rhabditidae</taxon>
        <taxon>Peloderinae</taxon>
        <taxon>Caenorhabditis</taxon>
    </lineage>
</organism>
<evidence type="ECO:0000313" key="1">
    <source>
        <dbReference type="EMBL" id="EFO89027.1"/>
    </source>
</evidence>
<proteinExistence type="predicted"/>
<dbReference type="EMBL" id="DS268421">
    <property type="protein sequence ID" value="EFO89027.1"/>
    <property type="molecule type" value="Genomic_DNA"/>
</dbReference>